<dbReference type="EMBL" id="DTFV01000064">
    <property type="protein sequence ID" value="HGI30567.1"/>
    <property type="molecule type" value="Genomic_DNA"/>
</dbReference>
<dbReference type="NCBIfam" id="NF006886">
    <property type="entry name" value="PRK09376.1"/>
    <property type="match status" value="1"/>
</dbReference>
<dbReference type="GO" id="GO:0003723">
    <property type="term" value="F:RNA binding"/>
    <property type="evidence" value="ECO:0007669"/>
    <property type="project" value="UniProtKB-UniRule"/>
</dbReference>
<dbReference type="InterPro" id="IPR027417">
    <property type="entry name" value="P-loop_NTPase"/>
</dbReference>
<accession>A0A7V4DEC1</accession>
<evidence type="ECO:0000256" key="5">
    <source>
        <dbReference type="ARBA" id="ARBA00022840"/>
    </source>
</evidence>
<feature type="domain" description="Rho RNA-BD" evidence="12">
    <location>
        <begin position="72"/>
        <end position="146"/>
    </location>
</feature>
<dbReference type="GO" id="GO:0006353">
    <property type="term" value="P:DNA-templated transcription termination"/>
    <property type="evidence" value="ECO:0007669"/>
    <property type="project" value="UniProtKB-UniRule"/>
</dbReference>
<evidence type="ECO:0000256" key="2">
    <source>
        <dbReference type="ARBA" id="ARBA00022741"/>
    </source>
</evidence>
<dbReference type="GO" id="GO:0008186">
    <property type="term" value="F:ATP-dependent activity, acting on RNA"/>
    <property type="evidence" value="ECO:0007669"/>
    <property type="project" value="UniProtKB-UniRule"/>
</dbReference>
<proteinExistence type="inferred from homology"/>
<comment type="subunit">
    <text evidence="9">Homohexamer. The homohexamer assembles into an open ring structure.</text>
</comment>
<comment type="caution">
    <text evidence="9">Lacks conserved residue(s) required for the propagation of feature annotation.</text>
</comment>
<dbReference type="InterPro" id="IPR012340">
    <property type="entry name" value="NA-bd_OB-fold"/>
</dbReference>
<evidence type="ECO:0000256" key="3">
    <source>
        <dbReference type="ARBA" id="ARBA00022801"/>
    </source>
</evidence>
<dbReference type="InterPro" id="IPR004665">
    <property type="entry name" value="Term_rho"/>
</dbReference>
<evidence type="ECO:0000256" key="8">
    <source>
        <dbReference type="ARBA" id="ARBA00023163"/>
    </source>
</evidence>
<dbReference type="Pfam" id="PF07498">
    <property type="entry name" value="Rho_N"/>
    <property type="match status" value="1"/>
</dbReference>
<keyword evidence="5 9" id="KW-0067">ATP-binding</keyword>
<dbReference type="CDD" id="cd04459">
    <property type="entry name" value="Rho_CSD"/>
    <property type="match status" value="1"/>
</dbReference>
<dbReference type="SUPFAM" id="SSF68912">
    <property type="entry name" value="Rho N-terminal domain-like"/>
    <property type="match status" value="1"/>
</dbReference>
<keyword evidence="4 9" id="KW-0347">Helicase</keyword>
<dbReference type="Gene3D" id="3.40.50.300">
    <property type="entry name" value="P-loop containing nucleotide triphosphate hydrolases"/>
    <property type="match status" value="1"/>
</dbReference>
<dbReference type="InterPro" id="IPR000194">
    <property type="entry name" value="ATPase_F1/V1/A1_a/bsu_nucl-bd"/>
</dbReference>
<evidence type="ECO:0000256" key="4">
    <source>
        <dbReference type="ARBA" id="ARBA00022806"/>
    </source>
</evidence>
<keyword evidence="8 9" id="KW-0804">Transcription</keyword>
<dbReference type="PROSITE" id="PS51856">
    <property type="entry name" value="RHO_RNA_BD"/>
    <property type="match status" value="1"/>
</dbReference>
<name>A0A7V4DEC1_9BACT</name>
<feature type="binding site" evidence="9">
    <location>
        <position position="232"/>
    </location>
    <ligand>
        <name>ATP</name>
        <dbReference type="ChEBI" id="CHEBI:30616"/>
    </ligand>
</feature>
<keyword evidence="7 9" id="KW-0805">Transcription regulation</keyword>
<evidence type="ECO:0000313" key="14">
    <source>
        <dbReference type="EMBL" id="HGI75241.1"/>
    </source>
</evidence>
<evidence type="ECO:0000256" key="7">
    <source>
        <dbReference type="ARBA" id="ARBA00023015"/>
    </source>
</evidence>
<gene>
    <name evidence="9" type="primary">rho</name>
    <name evidence="14" type="ORF">ENU96_06165</name>
    <name evidence="13" type="ORF">ENV30_04565</name>
</gene>
<feature type="binding site" evidence="9">
    <location>
        <begin position="189"/>
        <end position="194"/>
    </location>
    <ligand>
        <name>ATP</name>
        <dbReference type="ChEBI" id="CHEBI:30616"/>
    </ligand>
</feature>
<dbReference type="GO" id="GO:0016787">
    <property type="term" value="F:hydrolase activity"/>
    <property type="evidence" value="ECO:0007669"/>
    <property type="project" value="UniProtKB-KW"/>
</dbReference>
<comment type="caution">
    <text evidence="13">The sequence shown here is derived from an EMBL/GenBank/DDBJ whole genome shotgun (WGS) entry which is preliminary data.</text>
</comment>
<feature type="binding site" evidence="9">
    <location>
        <begin position="201"/>
        <end position="206"/>
    </location>
    <ligand>
        <name>ATP</name>
        <dbReference type="ChEBI" id="CHEBI:30616"/>
    </ligand>
</feature>
<dbReference type="AlphaFoldDB" id="A0A7V4DEC1"/>
<dbReference type="InterPro" id="IPR003593">
    <property type="entry name" value="AAA+_ATPase"/>
</dbReference>
<evidence type="ECO:0000256" key="1">
    <source>
        <dbReference type="ARBA" id="ARBA00022472"/>
    </source>
</evidence>
<dbReference type="Pfam" id="PF07497">
    <property type="entry name" value="Rho_RNA_bind"/>
    <property type="match status" value="1"/>
</dbReference>
<dbReference type="EMBL" id="DTEN01000239">
    <property type="protein sequence ID" value="HGI75241.1"/>
    <property type="molecule type" value="Genomic_DNA"/>
</dbReference>
<dbReference type="SUPFAM" id="SSF50249">
    <property type="entry name" value="Nucleic acid-binding proteins"/>
    <property type="match status" value="1"/>
</dbReference>
<dbReference type="GO" id="GO:0005524">
    <property type="term" value="F:ATP binding"/>
    <property type="evidence" value="ECO:0007669"/>
    <property type="project" value="UniProtKB-UniRule"/>
</dbReference>
<reference evidence="13" key="1">
    <citation type="journal article" date="2020" name="mSystems">
        <title>Genome- and Community-Level Interaction Insights into Carbon Utilization and Element Cycling Functions of Hydrothermarchaeota in Hydrothermal Sediment.</title>
        <authorList>
            <person name="Zhou Z."/>
            <person name="Liu Y."/>
            <person name="Xu W."/>
            <person name="Pan J."/>
            <person name="Luo Z.H."/>
            <person name="Li M."/>
        </authorList>
    </citation>
    <scope>NUCLEOTIDE SEQUENCE [LARGE SCALE GENOMIC DNA]</scope>
    <source>
        <strain evidence="14">SpSt-716</strain>
        <strain evidence="13">SpSt-747</strain>
    </source>
</reference>
<dbReference type="InterPro" id="IPR011112">
    <property type="entry name" value="Rho-like_N"/>
</dbReference>
<dbReference type="InterPro" id="IPR041703">
    <property type="entry name" value="Rho_factor_ATP-bd"/>
</dbReference>
<dbReference type="GO" id="GO:0005829">
    <property type="term" value="C:cytosol"/>
    <property type="evidence" value="ECO:0007669"/>
    <property type="project" value="UniProtKB-ARBA"/>
</dbReference>
<keyword evidence="1 9" id="KW-0806">Transcription termination</keyword>
<evidence type="ECO:0000256" key="9">
    <source>
        <dbReference type="HAMAP-Rule" id="MF_01884"/>
    </source>
</evidence>
<dbReference type="SUPFAM" id="SSF52540">
    <property type="entry name" value="P-loop containing nucleoside triphosphate hydrolases"/>
    <property type="match status" value="1"/>
</dbReference>
<dbReference type="InterPro" id="IPR036269">
    <property type="entry name" value="Rho_N_sf"/>
</dbReference>
<evidence type="ECO:0000256" key="10">
    <source>
        <dbReference type="NCBIfam" id="TIGR00767"/>
    </source>
</evidence>
<dbReference type="CDD" id="cd01128">
    <property type="entry name" value="rho_factor_C"/>
    <property type="match status" value="1"/>
</dbReference>
<evidence type="ECO:0000313" key="13">
    <source>
        <dbReference type="EMBL" id="HGI30567.1"/>
    </source>
</evidence>
<keyword evidence="3 9" id="KW-0378">Hydrolase</keyword>
<dbReference type="EC" id="3.6.4.-" evidence="9 10"/>
<organism evidence="13">
    <name type="scientific">Candidatus Caldatribacterium californiense</name>
    <dbReference type="NCBI Taxonomy" id="1454726"/>
    <lineage>
        <taxon>Bacteria</taxon>
        <taxon>Pseudomonadati</taxon>
        <taxon>Atribacterota</taxon>
        <taxon>Atribacteria</taxon>
        <taxon>Atribacterales</taxon>
        <taxon>Candidatus Caldatribacteriaceae</taxon>
        <taxon>Candidatus Caldatribacterium</taxon>
    </lineage>
</organism>
<dbReference type="PANTHER" id="PTHR46425:SF1">
    <property type="entry name" value="TRANSCRIPTION TERMINATION FACTOR RHO"/>
    <property type="match status" value="1"/>
</dbReference>
<dbReference type="InterPro" id="IPR011113">
    <property type="entry name" value="Rho_RNA-bd"/>
</dbReference>
<comment type="similarity">
    <text evidence="9 11">Belongs to the Rho family.</text>
</comment>
<dbReference type="GO" id="GO:0004386">
    <property type="term" value="F:helicase activity"/>
    <property type="evidence" value="ECO:0007669"/>
    <property type="project" value="UniProtKB-UniRule"/>
</dbReference>
<dbReference type="SMART" id="SM00357">
    <property type="entry name" value="CSP"/>
    <property type="match status" value="1"/>
</dbReference>
<evidence type="ECO:0000256" key="6">
    <source>
        <dbReference type="ARBA" id="ARBA00022884"/>
    </source>
</evidence>
<comment type="function">
    <text evidence="9">Facilitates transcription termination by a mechanism that involves Rho binding to the nascent RNA, activation of Rho's RNA-dependent ATPase activity, and release of the mRNA from the DNA template.</text>
</comment>
<dbReference type="SMART" id="SM00959">
    <property type="entry name" value="Rho_N"/>
    <property type="match status" value="1"/>
</dbReference>
<dbReference type="HAMAP" id="MF_01884">
    <property type="entry name" value="Rho"/>
    <property type="match status" value="1"/>
</dbReference>
<protein>
    <recommendedName>
        <fullName evidence="9 10">Transcription termination factor Rho</fullName>
        <ecNumber evidence="9 10">3.6.4.-</ecNumber>
    </recommendedName>
    <alternativeName>
        <fullName evidence="9">ATP-dependent helicase Rho</fullName>
    </alternativeName>
</protein>
<dbReference type="SMART" id="SM00382">
    <property type="entry name" value="AAA"/>
    <property type="match status" value="1"/>
</dbReference>
<keyword evidence="6 9" id="KW-0694">RNA-binding</keyword>
<keyword evidence="2 9" id="KW-0547">Nucleotide-binding</keyword>
<dbReference type="Gene3D" id="2.40.50.140">
    <property type="entry name" value="Nucleic acid-binding proteins"/>
    <property type="match status" value="1"/>
</dbReference>
<dbReference type="NCBIfam" id="TIGR00767">
    <property type="entry name" value="rho"/>
    <property type="match status" value="1"/>
</dbReference>
<evidence type="ECO:0000256" key="11">
    <source>
        <dbReference type="PROSITE-ProRule" id="PRU01203"/>
    </source>
</evidence>
<dbReference type="InterPro" id="IPR011129">
    <property type="entry name" value="CSD"/>
</dbReference>
<evidence type="ECO:0000259" key="12">
    <source>
        <dbReference type="PROSITE" id="PS51856"/>
    </source>
</evidence>
<dbReference type="Pfam" id="PF00006">
    <property type="entry name" value="ATP-synt_ab"/>
    <property type="match status" value="1"/>
</dbReference>
<sequence length="444" mass="50075">MTENNHMEIVTEEKEEEKKVEIPQYTLAELKAKTNSELAEIAQSLGISGYSRKRKNDLIFEILKKGAEAKGYLFSEGILEITPEGYGFLRTADDFTPSENDVYVSPSQIKRFGLSSGDKVAGQVRPPKEGERYYALLRIEAINDEDPEQAKKRPLFENLTPIFPNKQYVLETTPDEIATRIIDIFAPIGKGQRGLIVAPPKAGKTILLEKIANGITTNYPDVVLIVLLIDERPEEVTQMERSVKGYVIASTFDQKPENHIRVAELTLERAKRLVEEGKDVVILLDSITRLARANNLVVPTTGKTLSGGIDSSALHWPKRFFGAARNIEEGGSLTIIATALIDTGSRMDEVIYEEFKGTGNMELHLSRALAESRIFPAIDIHRSGTRREELLLKKEDLERIWMLRRLLANVDPQEATQMVIERMKNTRSNREFLKIIDQVLKTSR</sequence>
<dbReference type="PANTHER" id="PTHR46425">
    <property type="entry name" value="TRANSCRIPTION TERMINATION FACTOR RHO"/>
    <property type="match status" value="1"/>
</dbReference>